<dbReference type="Gene3D" id="3.40.50.880">
    <property type="match status" value="1"/>
</dbReference>
<dbReference type="NCBIfam" id="TIGR00379">
    <property type="entry name" value="cobB"/>
    <property type="match status" value="1"/>
</dbReference>
<feature type="domain" description="CobQ/CobB/MinD/ParA nucleotide binding" evidence="10">
    <location>
        <begin position="11"/>
        <end position="188"/>
    </location>
</feature>
<dbReference type="InterPro" id="IPR027417">
    <property type="entry name" value="P-loop_NTPase"/>
</dbReference>
<dbReference type="InterPro" id="IPR011698">
    <property type="entry name" value="GATase_3"/>
</dbReference>
<evidence type="ECO:0000256" key="5">
    <source>
        <dbReference type="ARBA" id="ARBA00022598"/>
    </source>
</evidence>
<comment type="similarity">
    <text evidence="3">Belongs to the CobB/CobQ family. CobQ subfamily.</text>
</comment>
<dbReference type="Pfam" id="PF07685">
    <property type="entry name" value="GATase_3"/>
    <property type="match status" value="1"/>
</dbReference>
<keyword evidence="13" id="KW-1185">Reference proteome</keyword>
<accession>A0A172YFJ3</accession>
<dbReference type="NCBIfam" id="NF002204">
    <property type="entry name" value="PRK01077.1"/>
    <property type="match status" value="1"/>
</dbReference>
<protein>
    <submittedName>
        <fullName evidence="12">Cobyrinic acid a,c-diamide synthase</fullName>
    </submittedName>
</protein>
<dbReference type="Pfam" id="PF01656">
    <property type="entry name" value="CbiA"/>
    <property type="match status" value="1"/>
</dbReference>
<evidence type="ECO:0000256" key="4">
    <source>
        <dbReference type="ARBA" id="ARBA00022573"/>
    </source>
</evidence>
<keyword evidence="6" id="KW-0547">Nucleotide-binding</keyword>
<reference evidence="12 13" key="1">
    <citation type="submission" date="2016-04" db="EMBL/GenBank/DDBJ databases">
        <title>Complete Genome Sequence of Halotalea alkalilenta IHB B 13600.</title>
        <authorList>
            <person name="Swarnkar M.K."/>
            <person name="Sharma A."/>
            <person name="Kaushal K."/>
            <person name="Soni R."/>
            <person name="Rana S."/>
            <person name="Singh A.K."/>
            <person name="Gulati A."/>
        </authorList>
    </citation>
    <scope>NUCLEOTIDE SEQUENCE [LARGE SCALE GENOMIC DNA]</scope>
    <source>
        <strain evidence="12 13">IHB B 13600</strain>
    </source>
</reference>
<dbReference type="STRING" id="376489.A5892_11665"/>
<dbReference type="PANTHER" id="PTHR43873:SF1">
    <property type="entry name" value="COBYRINATE A,C-DIAMIDE SYNTHASE"/>
    <property type="match status" value="1"/>
</dbReference>
<dbReference type="AlphaFoldDB" id="A0A172YFJ3"/>
<evidence type="ECO:0000259" key="10">
    <source>
        <dbReference type="Pfam" id="PF01656"/>
    </source>
</evidence>
<evidence type="ECO:0000256" key="1">
    <source>
        <dbReference type="ARBA" id="ARBA00001946"/>
    </source>
</evidence>
<dbReference type="SUPFAM" id="SSF52540">
    <property type="entry name" value="P-loop containing nucleoside triphosphate hydrolases"/>
    <property type="match status" value="1"/>
</dbReference>
<dbReference type="CDD" id="cd03130">
    <property type="entry name" value="GATase1_CobB"/>
    <property type="match status" value="1"/>
</dbReference>
<comment type="cofactor">
    <cofactor evidence="1">
        <name>Mg(2+)</name>
        <dbReference type="ChEBI" id="CHEBI:18420"/>
    </cofactor>
</comment>
<proteinExistence type="inferred from homology"/>
<dbReference type="SUPFAM" id="SSF52317">
    <property type="entry name" value="Class I glutamine amidotransferase-like"/>
    <property type="match status" value="1"/>
</dbReference>
<evidence type="ECO:0000313" key="12">
    <source>
        <dbReference type="EMBL" id="ANF58040.1"/>
    </source>
</evidence>
<dbReference type="InterPro" id="IPR029062">
    <property type="entry name" value="Class_I_gatase-like"/>
</dbReference>
<keyword evidence="5" id="KW-0436">Ligase</keyword>
<dbReference type="PROSITE" id="PS51274">
    <property type="entry name" value="GATASE_COBBQ"/>
    <property type="match status" value="1"/>
</dbReference>
<dbReference type="CDD" id="cd05388">
    <property type="entry name" value="CobB_N"/>
    <property type="match status" value="1"/>
</dbReference>
<gene>
    <name evidence="12" type="ORF">A5892_11665</name>
</gene>
<name>A0A172YFJ3_9GAMM</name>
<keyword evidence="7" id="KW-0067">ATP-binding</keyword>
<dbReference type="Proteomes" id="UP000077875">
    <property type="component" value="Chromosome"/>
</dbReference>
<evidence type="ECO:0000256" key="7">
    <source>
        <dbReference type="ARBA" id="ARBA00022840"/>
    </source>
</evidence>
<feature type="domain" description="CobB/CobQ-like glutamine amidotransferase" evidence="11">
    <location>
        <begin position="241"/>
        <end position="422"/>
    </location>
</feature>
<dbReference type="GO" id="GO:0042242">
    <property type="term" value="F:cobyrinic acid a,c-diamide synthase activity"/>
    <property type="evidence" value="ECO:0007669"/>
    <property type="project" value="InterPro"/>
</dbReference>
<dbReference type="KEGG" id="haa:A5892_11665"/>
<dbReference type="InterPro" id="IPR002586">
    <property type="entry name" value="CobQ/CobB/MinD/ParA_Nub-bd_dom"/>
</dbReference>
<comment type="pathway">
    <text evidence="2">Cofactor biosynthesis; adenosylcobalamin biosynthesis.</text>
</comment>
<sequence>MSKAPHCPALFISAFASGQGKTTVTAALARLHRERGRRVRIFKTGPDYLDPLILERAAGTPVEPLDLWMTGEARCREALHLAAASADLILIEGAMGLFDGSPSSADLAIALGIPVVAVINARGMAQSVAAIAHGLAHYRPELKLAGVVANQLGSERHRALIEQALPPETPLLAALPRDQALALPGRHLGLVPPDEQPDLERIIIAAASALVDGRLAELPAPIAFPAPETLPPAPRMLEGVRIAIARDQAFSFVYPANLRLLEAMGARLSFFSPLVDTAPPEAEALWLPGGYPELHAERLAANTPMAAALRAFHAEDKPILAECGGMLYLLDSLRDLDGRTHRMAGVLPGRGEMRDRSGCQGMQSAALPEGEIRGHAHHRSRSYDMPAPIAHGIRPSHPAPGEAIYRQGRLTASYLHLYFASNPQAIGTLFAPS</sequence>
<dbReference type="GO" id="GO:0009236">
    <property type="term" value="P:cobalamin biosynthetic process"/>
    <property type="evidence" value="ECO:0007669"/>
    <property type="project" value="UniProtKB-KW"/>
</dbReference>
<dbReference type="RefSeq" id="WP_064122946.1">
    <property type="nucleotide sequence ID" value="NZ_CP015243.1"/>
</dbReference>
<organism evidence="12 13">
    <name type="scientific">Halotalea alkalilenta</name>
    <dbReference type="NCBI Taxonomy" id="376489"/>
    <lineage>
        <taxon>Bacteria</taxon>
        <taxon>Pseudomonadati</taxon>
        <taxon>Pseudomonadota</taxon>
        <taxon>Gammaproteobacteria</taxon>
        <taxon>Oceanospirillales</taxon>
        <taxon>Halomonadaceae</taxon>
        <taxon>Halotalea</taxon>
    </lineage>
</organism>
<dbReference type="PANTHER" id="PTHR43873">
    <property type="entry name" value="COBYRINATE A,C-DIAMIDE SYNTHASE"/>
    <property type="match status" value="1"/>
</dbReference>
<dbReference type="Gene3D" id="3.40.50.300">
    <property type="entry name" value="P-loop containing nucleotide triphosphate hydrolases"/>
    <property type="match status" value="1"/>
</dbReference>
<evidence type="ECO:0000256" key="8">
    <source>
        <dbReference type="ARBA" id="ARBA00022842"/>
    </source>
</evidence>
<keyword evidence="8" id="KW-0460">Magnesium</keyword>
<dbReference type="EMBL" id="CP015243">
    <property type="protein sequence ID" value="ANF58040.1"/>
    <property type="molecule type" value="Genomic_DNA"/>
</dbReference>
<evidence type="ECO:0000313" key="13">
    <source>
        <dbReference type="Proteomes" id="UP000077875"/>
    </source>
</evidence>
<keyword evidence="4" id="KW-0169">Cobalamin biosynthesis</keyword>
<evidence type="ECO:0000259" key="11">
    <source>
        <dbReference type="Pfam" id="PF07685"/>
    </source>
</evidence>
<keyword evidence="9" id="KW-0315">Glutamine amidotransferase</keyword>
<evidence type="ECO:0000256" key="6">
    <source>
        <dbReference type="ARBA" id="ARBA00022741"/>
    </source>
</evidence>
<evidence type="ECO:0000256" key="9">
    <source>
        <dbReference type="ARBA" id="ARBA00022962"/>
    </source>
</evidence>
<evidence type="ECO:0000256" key="3">
    <source>
        <dbReference type="ARBA" id="ARBA00006205"/>
    </source>
</evidence>
<evidence type="ECO:0000256" key="2">
    <source>
        <dbReference type="ARBA" id="ARBA00004953"/>
    </source>
</evidence>
<dbReference type="GO" id="GO:0005524">
    <property type="term" value="F:ATP binding"/>
    <property type="evidence" value="ECO:0007669"/>
    <property type="project" value="UniProtKB-KW"/>
</dbReference>
<dbReference type="InterPro" id="IPR004484">
    <property type="entry name" value="CbiA/CobB_synth"/>
</dbReference>